<evidence type="ECO:0000313" key="1">
    <source>
        <dbReference type="EMBL" id="GAB0192646.1"/>
    </source>
</evidence>
<organism evidence="1 2">
    <name type="scientific">Grus japonensis</name>
    <name type="common">Japanese crane</name>
    <name type="synonym">Red-crowned crane</name>
    <dbReference type="NCBI Taxonomy" id="30415"/>
    <lineage>
        <taxon>Eukaryota</taxon>
        <taxon>Metazoa</taxon>
        <taxon>Chordata</taxon>
        <taxon>Craniata</taxon>
        <taxon>Vertebrata</taxon>
        <taxon>Euteleostomi</taxon>
        <taxon>Archelosauria</taxon>
        <taxon>Archosauria</taxon>
        <taxon>Dinosauria</taxon>
        <taxon>Saurischia</taxon>
        <taxon>Theropoda</taxon>
        <taxon>Coelurosauria</taxon>
        <taxon>Aves</taxon>
        <taxon>Neognathae</taxon>
        <taxon>Neoaves</taxon>
        <taxon>Gruiformes</taxon>
        <taxon>Gruidae</taxon>
        <taxon>Grus</taxon>
    </lineage>
</organism>
<sequence>MVEVSNWQCTPGANTEPVPLTTSLMICMMGKMLQPQQVFNDEKLAGAADMPEGHVAIQRDLSRLEKWADRNLMKFNQGKPKVLHLGTNNPRQPHLLGTTQLESCLAKKDLGVLVDTKLTVSQHWALAAKAADGILGCIRRSVASRLRETILLVCSALVRSHLESWAPQYEKDMDILETVQQRATKMAKGLEPVSYEEGLREMGLFSLEKRRVRVRVCV</sequence>
<dbReference type="EMBL" id="BAAFJT010000008">
    <property type="protein sequence ID" value="GAB0192646.1"/>
    <property type="molecule type" value="Genomic_DNA"/>
</dbReference>
<dbReference type="PRINTS" id="PR01345">
    <property type="entry name" value="CERVTRCPTASE"/>
</dbReference>
<comment type="caution">
    <text evidence="1">The sequence shown here is derived from an EMBL/GenBank/DDBJ whole genome shotgun (WGS) entry which is preliminary data.</text>
</comment>
<accession>A0ABC9X4Y7</accession>
<reference evidence="1 2" key="1">
    <citation type="submission" date="2024-06" db="EMBL/GenBank/DDBJ databases">
        <title>The draft genome of Grus japonensis, version 3.</title>
        <authorList>
            <person name="Nabeshima K."/>
            <person name="Suzuki S."/>
            <person name="Onuma M."/>
        </authorList>
    </citation>
    <scope>NUCLEOTIDE SEQUENCE [LARGE SCALE GENOMIC DNA]</scope>
    <source>
        <strain evidence="1 2">451A</strain>
    </source>
</reference>
<gene>
    <name evidence="1" type="ORF">GRJ2_001729900</name>
</gene>
<name>A0ABC9X4Y7_GRUJA</name>
<protein>
    <submittedName>
        <fullName evidence="1">Mitochondrial enolase superfamily member 1</fullName>
    </submittedName>
</protein>
<evidence type="ECO:0000313" key="2">
    <source>
        <dbReference type="Proteomes" id="UP001623348"/>
    </source>
</evidence>
<proteinExistence type="predicted"/>
<dbReference type="Proteomes" id="UP001623348">
    <property type="component" value="Unassembled WGS sequence"/>
</dbReference>
<dbReference type="AlphaFoldDB" id="A0ABC9X4Y7"/>
<dbReference type="PANTHER" id="PTHR33332">
    <property type="entry name" value="REVERSE TRANSCRIPTASE DOMAIN-CONTAINING PROTEIN"/>
    <property type="match status" value="1"/>
</dbReference>
<keyword evidence="2" id="KW-1185">Reference proteome</keyword>